<evidence type="ECO:0000313" key="2">
    <source>
        <dbReference type="EMBL" id="JAD21832.1"/>
    </source>
</evidence>
<organism evidence="2">
    <name type="scientific">Arundo donax</name>
    <name type="common">Giant reed</name>
    <name type="synonym">Donax arundinaceus</name>
    <dbReference type="NCBI Taxonomy" id="35708"/>
    <lineage>
        <taxon>Eukaryota</taxon>
        <taxon>Viridiplantae</taxon>
        <taxon>Streptophyta</taxon>
        <taxon>Embryophyta</taxon>
        <taxon>Tracheophyta</taxon>
        <taxon>Spermatophyta</taxon>
        <taxon>Magnoliopsida</taxon>
        <taxon>Liliopsida</taxon>
        <taxon>Poales</taxon>
        <taxon>Poaceae</taxon>
        <taxon>PACMAD clade</taxon>
        <taxon>Arundinoideae</taxon>
        <taxon>Arundineae</taxon>
        <taxon>Arundo</taxon>
    </lineage>
</organism>
<dbReference type="AlphaFoldDB" id="A0A0A8YF60"/>
<reference evidence="2" key="2">
    <citation type="journal article" date="2015" name="Data Brief">
        <title>Shoot transcriptome of the giant reed, Arundo donax.</title>
        <authorList>
            <person name="Barrero R.A."/>
            <person name="Guerrero F.D."/>
            <person name="Moolhuijzen P."/>
            <person name="Goolsby J.A."/>
            <person name="Tidwell J."/>
            <person name="Bellgard S.E."/>
            <person name="Bellgard M.I."/>
        </authorList>
    </citation>
    <scope>NUCLEOTIDE SEQUENCE</scope>
    <source>
        <tissue evidence="2">Shoot tissue taken approximately 20 cm above the soil surface</tissue>
    </source>
</reference>
<proteinExistence type="predicted"/>
<accession>A0A0A8YF60</accession>
<evidence type="ECO:0000256" key="1">
    <source>
        <dbReference type="SAM" id="MobiDB-lite"/>
    </source>
</evidence>
<sequence length="28" mass="2684">MAVSVLEQGNGAALDPDGAAGAGRRRGS</sequence>
<dbReference type="EMBL" id="GBRH01276063">
    <property type="protein sequence ID" value="JAD21832.1"/>
    <property type="molecule type" value="Transcribed_RNA"/>
</dbReference>
<name>A0A0A8YF60_ARUDO</name>
<protein>
    <submittedName>
        <fullName evidence="2">Uncharacterized protein</fullName>
    </submittedName>
</protein>
<feature type="region of interest" description="Disordered" evidence="1">
    <location>
        <begin position="1"/>
        <end position="28"/>
    </location>
</feature>
<reference evidence="2" key="1">
    <citation type="submission" date="2014-09" db="EMBL/GenBank/DDBJ databases">
        <authorList>
            <person name="Magalhaes I.L.F."/>
            <person name="Oliveira U."/>
            <person name="Santos F.R."/>
            <person name="Vidigal T.H.D.A."/>
            <person name="Brescovit A.D."/>
            <person name="Santos A.J."/>
        </authorList>
    </citation>
    <scope>NUCLEOTIDE SEQUENCE</scope>
    <source>
        <tissue evidence="2">Shoot tissue taken approximately 20 cm above the soil surface</tissue>
    </source>
</reference>